<reference evidence="2" key="1">
    <citation type="submission" date="2022-11" db="UniProtKB">
        <authorList>
            <consortium name="WormBaseParasite"/>
        </authorList>
    </citation>
    <scope>IDENTIFICATION</scope>
</reference>
<dbReference type="Proteomes" id="UP000887565">
    <property type="component" value="Unplaced"/>
</dbReference>
<dbReference type="WBParaSite" id="nRc.2.0.1.t40276-RA">
    <property type="protein sequence ID" value="nRc.2.0.1.t40276-RA"/>
    <property type="gene ID" value="nRc.2.0.1.g40276"/>
</dbReference>
<evidence type="ECO:0000313" key="2">
    <source>
        <dbReference type="WBParaSite" id="nRc.2.0.1.t40276-RA"/>
    </source>
</evidence>
<keyword evidence="1" id="KW-1185">Reference proteome</keyword>
<sequence>MDSPHCIMLATPHHPPHIDPSIEFFTLRPLHEMVLIINFFSRLGVCVTMAVHIRATNASLALYQYFHEHYRPTYREQQPPISHD</sequence>
<evidence type="ECO:0000313" key="1">
    <source>
        <dbReference type="Proteomes" id="UP000887565"/>
    </source>
</evidence>
<protein>
    <submittedName>
        <fullName evidence="2">Uncharacterized protein</fullName>
    </submittedName>
</protein>
<accession>A0A915KNB0</accession>
<organism evidence="1 2">
    <name type="scientific">Romanomermis culicivorax</name>
    <name type="common">Nematode worm</name>
    <dbReference type="NCBI Taxonomy" id="13658"/>
    <lineage>
        <taxon>Eukaryota</taxon>
        <taxon>Metazoa</taxon>
        <taxon>Ecdysozoa</taxon>
        <taxon>Nematoda</taxon>
        <taxon>Enoplea</taxon>
        <taxon>Dorylaimia</taxon>
        <taxon>Mermithida</taxon>
        <taxon>Mermithoidea</taxon>
        <taxon>Mermithidae</taxon>
        <taxon>Romanomermis</taxon>
    </lineage>
</organism>
<dbReference type="AlphaFoldDB" id="A0A915KNB0"/>
<proteinExistence type="predicted"/>
<name>A0A915KNB0_ROMCU</name>